<organism evidence="4">
    <name type="scientific">Gaeumannomyces tritici (strain R3-111a-1)</name>
    <name type="common">Wheat and barley take-all root rot fungus</name>
    <name type="synonym">Gaeumannomyces graminis var. tritici</name>
    <dbReference type="NCBI Taxonomy" id="644352"/>
    <lineage>
        <taxon>Eukaryota</taxon>
        <taxon>Fungi</taxon>
        <taxon>Dikarya</taxon>
        <taxon>Ascomycota</taxon>
        <taxon>Pezizomycotina</taxon>
        <taxon>Sordariomycetes</taxon>
        <taxon>Sordariomycetidae</taxon>
        <taxon>Magnaporthales</taxon>
        <taxon>Magnaporthaceae</taxon>
        <taxon>Gaeumannomyces</taxon>
    </lineage>
</organism>
<dbReference type="VEuPathDB" id="FungiDB:GGTG_10769"/>
<name>J3PB96_GAET3</name>
<evidence type="ECO:0000313" key="5">
    <source>
        <dbReference type="EnsemblFungi" id="EJT71512"/>
    </source>
</evidence>
<dbReference type="EMBL" id="GL385400">
    <property type="protein sequence ID" value="EJT71512.1"/>
    <property type="molecule type" value="Genomic_DNA"/>
</dbReference>
<evidence type="ECO:0000313" key="6">
    <source>
        <dbReference type="Proteomes" id="UP000006039"/>
    </source>
</evidence>
<dbReference type="InterPro" id="IPR056884">
    <property type="entry name" value="NPHP3-like_N"/>
</dbReference>
<dbReference type="EnsemblFungi" id="EJT71512">
    <property type="protein sequence ID" value="EJT71512"/>
    <property type="gene ID" value="GGTG_10769"/>
</dbReference>
<dbReference type="InterPro" id="IPR027417">
    <property type="entry name" value="P-loop_NTPase"/>
</dbReference>
<dbReference type="Proteomes" id="UP000006039">
    <property type="component" value="Unassembled WGS sequence"/>
</dbReference>
<evidence type="ECO:0000313" key="4">
    <source>
        <dbReference type="EMBL" id="EJT71512.1"/>
    </source>
</evidence>
<evidence type="ECO:0000256" key="1">
    <source>
        <dbReference type="ARBA" id="ARBA00022737"/>
    </source>
</evidence>
<evidence type="ECO:0000259" key="2">
    <source>
        <dbReference type="Pfam" id="PF24883"/>
    </source>
</evidence>
<proteinExistence type="predicted"/>
<dbReference type="Pfam" id="PF25053">
    <property type="entry name" value="DUF7791"/>
    <property type="match status" value="1"/>
</dbReference>
<dbReference type="InterPro" id="IPR056693">
    <property type="entry name" value="DUF7791"/>
</dbReference>
<dbReference type="RefSeq" id="XP_009226909.1">
    <property type="nucleotide sequence ID" value="XM_009228645.1"/>
</dbReference>
<dbReference type="AlphaFoldDB" id="J3PB96"/>
<dbReference type="Gene3D" id="3.40.50.300">
    <property type="entry name" value="P-loop containing nucleotide triphosphate hydrolases"/>
    <property type="match status" value="1"/>
</dbReference>
<protein>
    <submittedName>
        <fullName evidence="4 5">Uncharacterized protein</fullName>
    </submittedName>
</protein>
<dbReference type="OrthoDB" id="5086500at2759"/>
<dbReference type="SUPFAM" id="SSF52540">
    <property type="entry name" value="P-loop containing nucleoside triphosphate hydrolases"/>
    <property type="match status" value="1"/>
</dbReference>
<keyword evidence="1" id="KW-0677">Repeat</keyword>
<dbReference type="PANTHER" id="PTHR10039:SF5">
    <property type="entry name" value="NACHT DOMAIN-CONTAINING PROTEIN"/>
    <property type="match status" value="1"/>
</dbReference>
<dbReference type="GeneID" id="20351227"/>
<dbReference type="eggNOG" id="ENOG502SHRA">
    <property type="taxonomic scope" value="Eukaryota"/>
</dbReference>
<reference evidence="5" key="4">
    <citation type="journal article" date="2015" name="G3 (Bethesda)">
        <title>Genome sequences of three phytopathogenic species of the Magnaporthaceae family of fungi.</title>
        <authorList>
            <person name="Okagaki L.H."/>
            <person name="Nunes C.C."/>
            <person name="Sailsbery J."/>
            <person name="Clay B."/>
            <person name="Brown D."/>
            <person name="John T."/>
            <person name="Oh Y."/>
            <person name="Young N."/>
            <person name="Fitzgerald M."/>
            <person name="Haas B.J."/>
            <person name="Zeng Q."/>
            <person name="Young S."/>
            <person name="Adiconis X."/>
            <person name="Fan L."/>
            <person name="Levin J.Z."/>
            <person name="Mitchell T.K."/>
            <person name="Okubara P.A."/>
            <person name="Farman M.L."/>
            <person name="Kohn L.M."/>
            <person name="Birren B."/>
            <person name="Ma L.-J."/>
            <person name="Dean R.A."/>
        </authorList>
    </citation>
    <scope>NUCLEOTIDE SEQUENCE</scope>
    <source>
        <strain evidence="5">R3-111a-1</strain>
    </source>
</reference>
<keyword evidence="6" id="KW-1185">Reference proteome</keyword>
<feature type="domain" description="Nephrocystin 3-like N-terminal" evidence="2">
    <location>
        <begin position="296"/>
        <end position="458"/>
    </location>
</feature>
<sequence length="1138" mass="127567">MAGLEPLAALSLACNVFQIVGIGREIITTSRQVFHTGAIDSNAILTDKAALLDKIATEVHAACVAATANNATQPGLENDLLEVCQKCQTVSRALVDGVSRLTGPAAGGSRVTAVRIGIKSFWNKGELKILEENLHAVESLMNTGMMAQILKRIDSSNIQLDSLSQNHQEFVREYKLGQRSLTNLVSSEAVAIRGAVSAESQRSEAGVKQHITQEISRSSHELAVQISAVARESTHQVLNGAENFHLDAALEAKRDRVLQSLRFPEMNGRKNSIDPEHRHTLQWVLGEKEHLATDWDSFPGWLRSDVKIYWISGKPGAGKSTLLSYLFHNPETQRLLDSGRPNTLRVSHFFWRAGSEMQQNFKGLLCSLVFQLVEQDTGSLVCLLEQTPGISAKRSDSDWSVRELQRSLLALLNKYSRPVCMFLDGVDEVKSSDEQFAVMDFIDELEHIPSLKICVSSRPEPTLKSRLGRFPQLKVHHLNRNDIYAYAHERLGVGSRTVPGSLLDSSLVDGLVRKAEGVFLWIRLAVTSIKRGMEHGTLATRQDVAERIGVLPSRIESMCEDMWARLGDDRRVYRERAAFYLNVILKTVLNPYLRRHVPITPLHLLLASKPDLIPSLDMLESDEQFKATMDLLHENLKWLKSDVEATCVGFIELRTNTHWPRFIIYPWGGDCHFFSDVNESTTFEFGHRCFLDFFIESTSAQAILAHAQLSILQVWIRTLKATAAACSLFLFVPDASRLAGIRVGEEGPSSLMSHLGLLNSTPAQDPSPTDKLKVTPPLNQELQQAFQSLQQLFHSQRLFAIVPPDKRRSRGHRFPRDFITRGLFCGPEEFLMLAAGWGDERIIGYITEELHSRRISRPDLSQLLLYTVAGLSPWDEHTLKARRDLVRFLLDAGADPNAAGSFPFDFYTLTSMPMTRQLWPMMTPLVSVLTQPIYRKVGEYSDERVLHTLGTITSLLEHGASSQDLVFFSVAEIQRGLTPVFRLHKVKTAEDLHAVFAVPAKLILNILLDHCRSQRARIRGSPELEQVERVVLRLPKMESQQSPILFSPQLFDKETPPICVEITNQGDREFLFERITGVLSTTLFLDPSEGEHGEAIVQLREAFKDVSSRGTDTGKTMETRLIELGLAVRAKDVMDLRT</sequence>
<feature type="domain" description="DUF7791" evidence="3">
    <location>
        <begin position="572"/>
        <end position="722"/>
    </location>
</feature>
<reference evidence="4" key="2">
    <citation type="submission" date="2010-07" db="EMBL/GenBank/DDBJ databases">
        <authorList>
            <consortium name="The Broad Institute Genome Sequencing Platform"/>
            <consortium name="Broad Institute Genome Sequencing Center for Infectious Disease"/>
            <person name="Ma L.-J."/>
            <person name="Dead R."/>
            <person name="Young S."/>
            <person name="Zeng Q."/>
            <person name="Koehrsen M."/>
            <person name="Alvarado L."/>
            <person name="Berlin A."/>
            <person name="Chapman S.B."/>
            <person name="Chen Z."/>
            <person name="Freedman E."/>
            <person name="Gellesch M."/>
            <person name="Goldberg J."/>
            <person name="Griggs A."/>
            <person name="Gujja S."/>
            <person name="Heilman E.R."/>
            <person name="Heiman D."/>
            <person name="Hepburn T."/>
            <person name="Howarth C."/>
            <person name="Jen D."/>
            <person name="Larson L."/>
            <person name="Mehta T."/>
            <person name="Neiman D."/>
            <person name="Pearson M."/>
            <person name="Roberts A."/>
            <person name="Saif S."/>
            <person name="Shea T."/>
            <person name="Shenoy N."/>
            <person name="Sisk P."/>
            <person name="Stolte C."/>
            <person name="Sykes S."/>
            <person name="Walk T."/>
            <person name="White J."/>
            <person name="Yandava C."/>
            <person name="Haas B."/>
            <person name="Nusbaum C."/>
            <person name="Birren B."/>
        </authorList>
    </citation>
    <scope>NUCLEOTIDE SEQUENCE</scope>
    <source>
        <strain evidence="4">R3-111a-1</strain>
    </source>
</reference>
<reference evidence="6" key="1">
    <citation type="submission" date="2010-07" db="EMBL/GenBank/DDBJ databases">
        <title>The genome sequence of Gaeumannomyces graminis var. tritici strain R3-111a-1.</title>
        <authorList>
            <consortium name="The Broad Institute Genome Sequencing Platform"/>
            <person name="Ma L.-J."/>
            <person name="Dead R."/>
            <person name="Young S."/>
            <person name="Zeng Q."/>
            <person name="Koehrsen M."/>
            <person name="Alvarado L."/>
            <person name="Berlin A."/>
            <person name="Chapman S.B."/>
            <person name="Chen Z."/>
            <person name="Freedman E."/>
            <person name="Gellesch M."/>
            <person name="Goldberg J."/>
            <person name="Griggs A."/>
            <person name="Gujja S."/>
            <person name="Heilman E.R."/>
            <person name="Heiman D."/>
            <person name="Hepburn T."/>
            <person name="Howarth C."/>
            <person name="Jen D."/>
            <person name="Larson L."/>
            <person name="Mehta T."/>
            <person name="Neiman D."/>
            <person name="Pearson M."/>
            <person name="Roberts A."/>
            <person name="Saif S."/>
            <person name="Shea T."/>
            <person name="Shenoy N."/>
            <person name="Sisk P."/>
            <person name="Stolte C."/>
            <person name="Sykes S."/>
            <person name="Walk T."/>
            <person name="White J."/>
            <person name="Yandava C."/>
            <person name="Haas B."/>
            <person name="Nusbaum C."/>
            <person name="Birren B."/>
        </authorList>
    </citation>
    <scope>NUCLEOTIDE SEQUENCE [LARGE SCALE GENOMIC DNA]</scope>
    <source>
        <strain evidence="6">R3-111a-1</strain>
    </source>
</reference>
<dbReference type="HOGENOM" id="CLU_007480_0_0_1"/>
<dbReference type="STRING" id="644352.J3PB96"/>
<evidence type="ECO:0000259" key="3">
    <source>
        <dbReference type="Pfam" id="PF25053"/>
    </source>
</evidence>
<reference evidence="4" key="3">
    <citation type="submission" date="2010-09" db="EMBL/GenBank/DDBJ databases">
        <title>Annotation of Gaeumannomyces graminis var. tritici R3-111a-1.</title>
        <authorList>
            <consortium name="The Broad Institute Genome Sequencing Platform"/>
            <person name="Ma L.-J."/>
            <person name="Dead R."/>
            <person name="Young S.K."/>
            <person name="Zeng Q."/>
            <person name="Gargeya S."/>
            <person name="Fitzgerald M."/>
            <person name="Haas B."/>
            <person name="Abouelleil A."/>
            <person name="Alvarado L."/>
            <person name="Arachchi H.M."/>
            <person name="Berlin A."/>
            <person name="Brown A."/>
            <person name="Chapman S.B."/>
            <person name="Chen Z."/>
            <person name="Dunbar C."/>
            <person name="Freedman E."/>
            <person name="Gearin G."/>
            <person name="Gellesch M."/>
            <person name="Goldberg J."/>
            <person name="Griggs A."/>
            <person name="Gujja S."/>
            <person name="Heiman D."/>
            <person name="Howarth C."/>
            <person name="Larson L."/>
            <person name="Lui A."/>
            <person name="MacDonald P.J.P."/>
            <person name="Mehta T."/>
            <person name="Montmayeur A."/>
            <person name="Murphy C."/>
            <person name="Neiman D."/>
            <person name="Pearson M."/>
            <person name="Priest M."/>
            <person name="Roberts A."/>
            <person name="Saif S."/>
            <person name="Shea T."/>
            <person name="Shenoy N."/>
            <person name="Sisk P."/>
            <person name="Stolte C."/>
            <person name="Sykes S."/>
            <person name="Yandava C."/>
            <person name="Wortman J."/>
            <person name="Nusbaum C."/>
            <person name="Birren B."/>
        </authorList>
    </citation>
    <scope>NUCLEOTIDE SEQUENCE</scope>
    <source>
        <strain evidence="4">R3-111a-1</strain>
    </source>
</reference>
<dbReference type="Pfam" id="PF24883">
    <property type="entry name" value="NPHP3_N"/>
    <property type="match status" value="1"/>
</dbReference>
<gene>
    <name evidence="5" type="primary">20351227</name>
    <name evidence="4" type="ORF">GGTG_10769</name>
</gene>
<accession>J3PB96</accession>
<reference evidence="5" key="5">
    <citation type="submission" date="2018-04" db="UniProtKB">
        <authorList>
            <consortium name="EnsemblFungi"/>
        </authorList>
    </citation>
    <scope>IDENTIFICATION</scope>
    <source>
        <strain evidence="5">R3-111a-1</strain>
    </source>
</reference>
<dbReference type="PANTHER" id="PTHR10039">
    <property type="entry name" value="AMELOGENIN"/>
    <property type="match status" value="1"/>
</dbReference>